<feature type="transmembrane region" description="Helical" evidence="4">
    <location>
        <begin position="218"/>
        <end position="241"/>
    </location>
</feature>
<accession>A0A380ZVD6</accession>
<feature type="transmembrane region" description="Helical" evidence="4">
    <location>
        <begin position="75"/>
        <end position="96"/>
    </location>
</feature>
<feature type="transmembrane region" description="Helical" evidence="4">
    <location>
        <begin position="349"/>
        <end position="369"/>
    </location>
</feature>
<dbReference type="GO" id="GO:0022857">
    <property type="term" value="F:transmembrane transporter activity"/>
    <property type="evidence" value="ECO:0007669"/>
    <property type="project" value="InterPro"/>
</dbReference>
<feature type="transmembrane region" description="Helical" evidence="4">
    <location>
        <begin position="102"/>
        <end position="123"/>
    </location>
</feature>
<dbReference type="InterPro" id="IPR036259">
    <property type="entry name" value="MFS_trans_sf"/>
</dbReference>
<protein>
    <submittedName>
        <fullName evidence="6">Inner membrane protein yhjX</fullName>
    </submittedName>
</protein>
<dbReference type="Pfam" id="PF07690">
    <property type="entry name" value="MFS_1"/>
    <property type="match status" value="1"/>
</dbReference>
<feature type="transmembrane region" description="Helical" evidence="4">
    <location>
        <begin position="381"/>
        <end position="401"/>
    </location>
</feature>
<evidence type="ECO:0000259" key="5">
    <source>
        <dbReference type="PROSITE" id="PS50850"/>
    </source>
</evidence>
<feature type="domain" description="Major facilitator superfamily (MFS) profile" evidence="5">
    <location>
        <begin position="1"/>
        <end position="406"/>
    </location>
</feature>
<dbReference type="SUPFAM" id="SSF103473">
    <property type="entry name" value="MFS general substrate transporter"/>
    <property type="match status" value="1"/>
</dbReference>
<sequence length="409" mass="45175">MMKIKNRWHIAVMGACIHLLLGTVYAWSFFQNPISETYQWTQGETAWAFSISIFMLGVTAAWAGSKMNEIGVRKLACVGGILYALGYIISYFALAYTSLPLLYLGFGVIGGIGLGMAYVTPVATVASWFPDQQGLATGIVVMGFGLGAFVMSKLLAPFFLQWFDGDLASSFLGIGIFLLLLLPLFSLFLYDNALTKDNNNDEAHRFDIKKYIFSKNYVLIWLFFSINIIAGMIFIAFQSPLLQDILMDEGQNNISVLEQKGATLIAVSAICNGIGRFFWGNISDRIGKIQAFRVLFLLELIVFIVLIFSRNSALFFIGVCVILLCYGGGFGILPSLIKEQFGMKMMATMYGITLIGWGIGGIVGPQIIAMLKDQNPDEAGFYSYFLGTILITIALLFSFLVKTKKMKSL</sequence>
<evidence type="ECO:0000313" key="6">
    <source>
        <dbReference type="EMBL" id="SUV53282.1"/>
    </source>
</evidence>
<dbReference type="InterPro" id="IPR020846">
    <property type="entry name" value="MFS_dom"/>
</dbReference>
<name>A0A380ZVD6_9FLAO</name>
<dbReference type="Gene3D" id="1.20.1250.20">
    <property type="entry name" value="MFS general substrate transporter like domains"/>
    <property type="match status" value="2"/>
</dbReference>
<dbReference type="RefSeq" id="WP_002665146.1">
    <property type="nucleotide sequence ID" value="NZ_UFTJ01000005.1"/>
</dbReference>
<evidence type="ECO:0000256" key="3">
    <source>
        <dbReference type="ARBA" id="ARBA00023136"/>
    </source>
</evidence>
<evidence type="ECO:0000256" key="1">
    <source>
        <dbReference type="ARBA" id="ARBA00022692"/>
    </source>
</evidence>
<dbReference type="AlphaFoldDB" id="A0A380ZVD6"/>
<dbReference type="InterPro" id="IPR050327">
    <property type="entry name" value="Proton-linked_MCT"/>
</dbReference>
<dbReference type="Proteomes" id="UP000255515">
    <property type="component" value="Unassembled WGS sequence"/>
</dbReference>
<dbReference type="EMBL" id="UFTJ01000005">
    <property type="protein sequence ID" value="SUV53282.1"/>
    <property type="molecule type" value="Genomic_DNA"/>
</dbReference>
<evidence type="ECO:0000256" key="4">
    <source>
        <dbReference type="SAM" id="Phobius"/>
    </source>
</evidence>
<feature type="transmembrane region" description="Helical" evidence="4">
    <location>
        <begin position="314"/>
        <end position="337"/>
    </location>
</feature>
<feature type="transmembrane region" description="Helical" evidence="4">
    <location>
        <begin position="167"/>
        <end position="190"/>
    </location>
</feature>
<keyword evidence="2 4" id="KW-1133">Transmembrane helix</keyword>
<feature type="transmembrane region" description="Helical" evidence="4">
    <location>
        <begin position="261"/>
        <end position="279"/>
    </location>
</feature>
<keyword evidence="1 4" id="KW-0812">Transmembrane</keyword>
<evidence type="ECO:0000313" key="7">
    <source>
        <dbReference type="Proteomes" id="UP000255515"/>
    </source>
</evidence>
<dbReference type="PANTHER" id="PTHR11360">
    <property type="entry name" value="MONOCARBOXYLATE TRANSPORTER"/>
    <property type="match status" value="1"/>
</dbReference>
<evidence type="ECO:0000256" key="2">
    <source>
        <dbReference type="ARBA" id="ARBA00022989"/>
    </source>
</evidence>
<proteinExistence type="predicted"/>
<organism evidence="6 7">
    <name type="scientific">Bergeyella zoohelcum</name>
    <dbReference type="NCBI Taxonomy" id="1015"/>
    <lineage>
        <taxon>Bacteria</taxon>
        <taxon>Pseudomonadati</taxon>
        <taxon>Bacteroidota</taxon>
        <taxon>Flavobacteriia</taxon>
        <taxon>Flavobacteriales</taxon>
        <taxon>Weeksellaceae</taxon>
        <taxon>Bergeyella</taxon>
    </lineage>
</organism>
<keyword evidence="3 4" id="KW-0472">Membrane</keyword>
<reference evidence="6 7" key="1">
    <citation type="submission" date="2018-06" db="EMBL/GenBank/DDBJ databases">
        <authorList>
            <consortium name="Pathogen Informatics"/>
            <person name="Doyle S."/>
        </authorList>
    </citation>
    <scope>NUCLEOTIDE SEQUENCE [LARGE SCALE GENOMIC DNA]</scope>
    <source>
        <strain evidence="6 7">NCTC11661</strain>
    </source>
</reference>
<feature type="transmembrane region" description="Helical" evidence="4">
    <location>
        <begin position="291"/>
        <end position="308"/>
    </location>
</feature>
<dbReference type="PROSITE" id="PS50850">
    <property type="entry name" value="MFS"/>
    <property type="match status" value="1"/>
</dbReference>
<gene>
    <name evidence="6" type="primary">yhjX</name>
    <name evidence="6" type="ORF">NCTC11661_02431</name>
</gene>
<feature type="transmembrane region" description="Helical" evidence="4">
    <location>
        <begin position="135"/>
        <end position="155"/>
    </location>
</feature>
<feature type="transmembrane region" description="Helical" evidence="4">
    <location>
        <begin position="45"/>
        <end position="63"/>
    </location>
</feature>
<dbReference type="InterPro" id="IPR011701">
    <property type="entry name" value="MFS"/>
</dbReference>